<accession>A0A5R9BT36</accession>
<name>A0A5R9BT36_9LACO</name>
<dbReference type="AlphaFoldDB" id="A0A5R9BT36"/>
<feature type="transmembrane region" description="Helical" evidence="1">
    <location>
        <begin position="98"/>
        <end position="119"/>
    </location>
</feature>
<feature type="transmembrane region" description="Helical" evidence="1">
    <location>
        <begin position="125"/>
        <end position="145"/>
    </location>
</feature>
<dbReference type="RefSeq" id="WP_138474629.1">
    <property type="nucleotide sequence ID" value="NZ_VBTH01000014.1"/>
</dbReference>
<proteinExistence type="predicted"/>
<gene>
    <name evidence="2" type="ORF">FEZ51_07645</name>
</gene>
<dbReference type="InterPro" id="IPR051784">
    <property type="entry name" value="Nod_factor_ABC_transporter"/>
</dbReference>
<dbReference type="OrthoDB" id="162334at2"/>
<evidence type="ECO:0000313" key="3">
    <source>
        <dbReference type="Proteomes" id="UP000305541"/>
    </source>
</evidence>
<reference evidence="2 3" key="1">
    <citation type="submission" date="2019-05" db="EMBL/GenBank/DDBJ databases">
        <title>The metagenome of a microbial culture collection derived from dairy environment covers the genomic content of the human microbiome.</title>
        <authorList>
            <person name="Roder T."/>
            <person name="Wuthrich D."/>
            <person name="Sattari Z."/>
            <person name="Von Ah U."/>
            <person name="Bar C."/>
            <person name="Ronchi F."/>
            <person name="Macpherson A.J."/>
            <person name="Ganal-Vonarburg S.C."/>
            <person name="Bruggmann R."/>
            <person name="Vergeres G."/>
        </authorList>
    </citation>
    <scope>NUCLEOTIDE SEQUENCE [LARGE SCALE GENOMIC DNA]</scope>
    <source>
        <strain evidence="2 3">FAM 18815</strain>
    </source>
</reference>
<evidence type="ECO:0000256" key="1">
    <source>
        <dbReference type="SAM" id="Phobius"/>
    </source>
</evidence>
<evidence type="ECO:0000313" key="2">
    <source>
        <dbReference type="EMBL" id="TLQ03775.1"/>
    </source>
</evidence>
<feature type="transmembrane region" description="Helical" evidence="1">
    <location>
        <begin position="152"/>
        <end position="173"/>
    </location>
</feature>
<keyword evidence="1" id="KW-1133">Transmembrane helix</keyword>
<keyword evidence="1" id="KW-0472">Membrane</keyword>
<keyword evidence="1" id="KW-0812">Transmembrane</keyword>
<feature type="transmembrane region" description="Helical" evidence="1">
    <location>
        <begin position="268"/>
        <end position="290"/>
    </location>
</feature>
<dbReference type="Proteomes" id="UP000305541">
    <property type="component" value="Unassembled WGS sequence"/>
</dbReference>
<organism evidence="2 3">
    <name type="scientific">Pediococcus stilesii</name>
    <dbReference type="NCBI Taxonomy" id="331679"/>
    <lineage>
        <taxon>Bacteria</taxon>
        <taxon>Bacillati</taxon>
        <taxon>Bacillota</taxon>
        <taxon>Bacilli</taxon>
        <taxon>Lactobacillales</taxon>
        <taxon>Lactobacillaceae</taxon>
        <taxon>Pediococcus</taxon>
    </lineage>
</organism>
<sequence>MLALIKRNMKVFVRDRMAFFLSLLAVLILLILYKVFLSQIQIDGIKEAMAIRNAPSDVVTMVNYWLVAGLVTITSMSATLGAYGVSVDDRQHHRVDDFMLTLISPIKIEISYMIAAVLIGSSITFMLYVVAIVVLIGGAGLLVGFVTTLKIVLLIIASSTISLLIIYPIMYLIKTNSQFASFSTIIGTAIGFLTGVYISIGSVANSIKNVITWFPLTPINSVIKQLIMKDSLNEVFKNTPNQVRTGYEVYYGVILHFPDGTRFNNMAILEYMVVLTIVLIIFGSVITKLVKINGRR</sequence>
<dbReference type="PANTHER" id="PTHR43229:SF2">
    <property type="entry name" value="NODULATION PROTEIN J"/>
    <property type="match status" value="1"/>
</dbReference>
<dbReference type="PANTHER" id="PTHR43229">
    <property type="entry name" value="NODULATION PROTEIN J"/>
    <property type="match status" value="1"/>
</dbReference>
<dbReference type="EMBL" id="VBTH01000014">
    <property type="protein sequence ID" value="TLQ03775.1"/>
    <property type="molecule type" value="Genomic_DNA"/>
</dbReference>
<feature type="transmembrane region" description="Helical" evidence="1">
    <location>
        <begin position="62"/>
        <end position="86"/>
    </location>
</feature>
<protein>
    <submittedName>
        <fullName evidence="2">ABC transporter permease</fullName>
    </submittedName>
</protein>
<comment type="caution">
    <text evidence="2">The sequence shown here is derived from an EMBL/GenBank/DDBJ whole genome shotgun (WGS) entry which is preliminary data.</text>
</comment>
<feature type="transmembrane region" description="Helical" evidence="1">
    <location>
        <begin position="179"/>
        <end position="198"/>
    </location>
</feature>